<evidence type="ECO:0000256" key="2">
    <source>
        <dbReference type="ARBA" id="ARBA00023242"/>
    </source>
</evidence>
<dbReference type="STRING" id="1423351.A0A074SFL6"/>
<comment type="caution">
    <text evidence="5">The sequence shown here is derived from an EMBL/GenBank/DDBJ whole genome shotgun (WGS) entry which is preliminary data.</text>
</comment>
<evidence type="ECO:0000313" key="6">
    <source>
        <dbReference type="Proteomes" id="UP000027456"/>
    </source>
</evidence>
<dbReference type="Pfam" id="PF00172">
    <property type="entry name" value="Zn_clus"/>
    <property type="match status" value="1"/>
</dbReference>
<feature type="region of interest" description="Disordered" evidence="3">
    <location>
        <begin position="215"/>
        <end position="237"/>
    </location>
</feature>
<evidence type="ECO:0000259" key="4">
    <source>
        <dbReference type="PROSITE" id="PS50048"/>
    </source>
</evidence>
<evidence type="ECO:0000256" key="3">
    <source>
        <dbReference type="SAM" id="MobiDB-lite"/>
    </source>
</evidence>
<dbReference type="InterPro" id="IPR036864">
    <property type="entry name" value="Zn2-C6_fun-type_DNA-bd_sf"/>
</dbReference>
<dbReference type="PROSITE" id="PS50048">
    <property type="entry name" value="ZN2_CY6_FUNGAL_2"/>
    <property type="match status" value="1"/>
</dbReference>
<dbReference type="GO" id="GO:0008270">
    <property type="term" value="F:zinc ion binding"/>
    <property type="evidence" value="ECO:0007669"/>
    <property type="project" value="InterPro"/>
</dbReference>
<dbReference type="Proteomes" id="UP000027456">
    <property type="component" value="Unassembled WGS sequence"/>
</dbReference>
<protein>
    <submittedName>
        <fullName evidence="5">Fungal-specific transcription factor domain protein</fullName>
    </submittedName>
</protein>
<proteinExistence type="predicted"/>
<dbReference type="Gene3D" id="4.10.240.10">
    <property type="entry name" value="Zn(2)-C6 fungal-type DNA-binding domain"/>
    <property type="match status" value="1"/>
</dbReference>
<accession>A0A074SFL6</accession>
<dbReference type="HOGENOM" id="CLU_018785_1_0_1"/>
<reference evidence="5 6" key="1">
    <citation type="submission" date="2013-12" db="EMBL/GenBank/DDBJ databases">
        <authorList>
            <person name="Cubeta M."/>
            <person name="Pakala S."/>
            <person name="Fedorova N."/>
            <person name="Thomas E."/>
            <person name="Dean R."/>
            <person name="Jabaji S."/>
            <person name="Neate S."/>
            <person name="Toda T."/>
            <person name="Tavantzis S."/>
            <person name="Vilgalys R."/>
            <person name="Bharathan N."/>
            <person name="Pakala S."/>
            <person name="Losada L.S."/>
            <person name="Zafar N."/>
            <person name="Nierman W."/>
        </authorList>
    </citation>
    <scope>NUCLEOTIDE SEQUENCE [LARGE SCALE GENOMIC DNA]</scope>
    <source>
        <strain evidence="5 6">123E</strain>
    </source>
</reference>
<feature type="region of interest" description="Disordered" evidence="3">
    <location>
        <begin position="136"/>
        <end position="181"/>
    </location>
</feature>
<dbReference type="SUPFAM" id="SSF57701">
    <property type="entry name" value="Zn2/Cys6 DNA-binding domain"/>
    <property type="match status" value="1"/>
</dbReference>
<dbReference type="InterPro" id="IPR001138">
    <property type="entry name" value="Zn2Cys6_DnaBD"/>
</dbReference>
<dbReference type="AlphaFoldDB" id="A0A074SFL6"/>
<keyword evidence="2" id="KW-0539">Nucleus</keyword>
<sequence length="645" mass="72342">MPSGYTVTNRSTTGCYTCKRRKKKCDERQPTCLRCEKAGKECEGYASLENPDSRGLMRRTRLAPAPSHTTEKTTSSSKPPENRTAPSASFNAANLPPVSQFISHEYPYYVPPDPRSDHWDFDRLVALRLIDQQHISSYDSPSPPSLSSSVDPVQYYPPANPPSRVHPYPPQSSLFVVPRGSNQSQTSYGLVPLESHRPEPIQSWRAGIVYGPTWLPPSPTTSSDEDEKSVPTEDDDPEGAKIADAMCTVPVLNASTQNNALPFVLQCYARWVNFVVFDPLRVVGAMKDSVIHQFSTSEAARSRIILLANILGMLGKSPGSTSRNTSIVEALTTEAHRAIKRFQEKDPDPRREMDMDDASKALDLMMEMIIIKRLTSPLATVLTLMEVAAPVFRRACPDPPKQLVNLPNILLSRNINLQNFVVIDILLSVTMARPMLFKYDTTYTPDTYRRMMSGECGFEWLYGIPDQFIILFAWINSLAEDYGPSVDPQHVVRIEESIREAKTRALSSPGADPVRTIRRTAVQECWRQTMYAYLYLVLCGARADDPRVVKAVKSFARLVNGVEAGRNPDFFLFIPIITIGAFLQREQDRELIRSRLLGLRECSIPGIAGNVCLRALAEVWKQADLKQQAPKWSDLTAAYYRLIHV</sequence>
<dbReference type="EMBL" id="AZST01000454">
    <property type="protein sequence ID" value="KEP48792.1"/>
    <property type="molecule type" value="Genomic_DNA"/>
</dbReference>
<dbReference type="Pfam" id="PF11951">
    <property type="entry name" value="Fungal_trans_2"/>
    <property type="match status" value="1"/>
</dbReference>
<feature type="domain" description="Zn(2)-C6 fungal-type" evidence="4">
    <location>
        <begin position="14"/>
        <end position="42"/>
    </location>
</feature>
<dbReference type="OrthoDB" id="5419315at2759"/>
<dbReference type="PROSITE" id="PS00463">
    <property type="entry name" value="ZN2_CY6_FUNGAL_1"/>
    <property type="match status" value="1"/>
</dbReference>
<dbReference type="InterPro" id="IPR021858">
    <property type="entry name" value="Fun_TF"/>
</dbReference>
<dbReference type="PANTHER" id="PTHR37534:SF46">
    <property type="entry name" value="ZN(II)2CYS6 TRANSCRIPTION FACTOR (EUROFUNG)"/>
    <property type="match status" value="1"/>
</dbReference>
<dbReference type="PANTHER" id="PTHR37534">
    <property type="entry name" value="TRANSCRIPTIONAL ACTIVATOR PROTEIN UGA3"/>
    <property type="match status" value="1"/>
</dbReference>
<evidence type="ECO:0000256" key="1">
    <source>
        <dbReference type="ARBA" id="ARBA00004123"/>
    </source>
</evidence>
<dbReference type="CDD" id="cd00067">
    <property type="entry name" value="GAL4"/>
    <property type="match status" value="1"/>
</dbReference>
<organism evidence="5 6">
    <name type="scientific">Rhizoctonia solani 123E</name>
    <dbReference type="NCBI Taxonomy" id="1423351"/>
    <lineage>
        <taxon>Eukaryota</taxon>
        <taxon>Fungi</taxon>
        <taxon>Dikarya</taxon>
        <taxon>Basidiomycota</taxon>
        <taxon>Agaricomycotina</taxon>
        <taxon>Agaricomycetes</taxon>
        <taxon>Cantharellales</taxon>
        <taxon>Ceratobasidiaceae</taxon>
        <taxon>Rhizoctonia</taxon>
    </lineage>
</organism>
<feature type="compositionally biased region" description="Acidic residues" evidence="3">
    <location>
        <begin position="223"/>
        <end position="237"/>
    </location>
</feature>
<feature type="compositionally biased region" description="Low complexity" evidence="3">
    <location>
        <begin position="66"/>
        <end position="79"/>
    </location>
</feature>
<comment type="subcellular location">
    <subcellularLocation>
        <location evidence="1">Nucleus</location>
    </subcellularLocation>
</comment>
<feature type="region of interest" description="Disordered" evidence="3">
    <location>
        <begin position="44"/>
        <end position="93"/>
    </location>
</feature>
<name>A0A074SFL6_9AGAM</name>
<feature type="compositionally biased region" description="Low complexity" evidence="3">
    <location>
        <begin position="136"/>
        <end position="153"/>
    </location>
</feature>
<dbReference type="GO" id="GO:0005634">
    <property type="term" value="C:nucleus"/>
    <property type="evidence" value="ECO:0007669"/>
    <property type="project" value="UniProtKB-SubCell"/>
</dbReference>
<evidence type="ECO:0000313" key="5">
    <source>
        <dbReference type="EMBL" id="KEP48792.1"/>
    </source>
</evidence>
<gene>
    <name evidence="5" type="ORF">V565_115460</name>
</gene>
<dbReference type="SMART" id="SM00066">
    <property type="entry name" value="GAL4"/>
    <property type="match status" value="1"/>
</dbReference>
<dbReference type="GO" id="GO:0000981">
    <property type="term" value="F:DNA-binding transcription factor activity, RNA polymerase II-specific"/>
    <property type="evidence" value="ECO:0007669"/>
    <property type="project" value="InterPro"/>
</dbReference>
<keyword evidence="6" id="KW-1185">Reference proteome</keyword>